<accession>A0ABV6N741</accession>
<name>A0ABV6N741_9PSEU</name>
<evidence type="ECO:0000313" key="2">
    <source>
        <dbReference type="Proteomes" id="UP001589810"/>
    </source>
</evidence>
<dbReference type="Proteomes" id="UP001589810">
    <property type="component" value="Unassembled WGS sequence"/>
</dbReference>
<dbReference type="InterPro" id="IPR019239">
    <property type="entry name" value="VapB_antitoxin"/>
</dbReference>
<dbReference type="Pfam" id="PF09957">
    <property type="entry name" value="VapB_antitoxin"/>
    <property type="match status" value="1"/>
</dbReference>
<sequence length="82" mass="9338">MSVTQVDLDDEALNEAMRLLGTKTKKETINMALREVVQRQRRMEAFDQLLEMGQRGDFDQAAEAHAAAKKAWKQAWGMEVEA</sequence>
<keyword evidence="2" id="KW-1185">Reference proteome</keyword>
<evidence type="ECO:0000313" key="1">
    <source>
        <dbReference type="EMBL" id="MFC0548405.1"/>
    </source>
</evidence>
<reference evidence="1 2" key="1">
    <citation type="submission" date="2024-09" db="EMBL/GenBank/DDBJ databases">
        <authorList>
            <person name="Sun Q."/>
            <person name="Mori K."/>
        </authorList>
    </citation>
    <scope>NUCLEOTIDE SEQUENCE [LARGE SCALE GENOMIC DNA]</scope>
    <source>
        <strain evidence="1 2">TBRC 1432</strain>
    </source>
</reference>
<comment type="caution">
    <text evidence="1">The sequence shown here is derived from an EMBL/GenBank/DDBJ whole genome shotgun (WGS) entry which is preliminary data.</text>
</comment>
<gene>
    <name evidence="1" type="ORF">ACFFH7_43345</name>
</gene>
<organism evidence="1 2">
    <name type="scientific">Kutzneria chonburiensis</name>
    <dbReference type="NCBI Taxonomy" id="1483604"/>
    <lineage>
        <taxon>Bacteria</taxon>
        <taxon>Bacillati</taxon>
        <taxon>Actinomycetota</taxon>
        <taxon>Actinomycetes</taxon>
        <taxon>Pseudonocardiales</taxon>
        <taxon>Pseudonocardiaceae</taxon>
        <taxon>Kutzneria</taxon>
    </lineage>
</organism>
<dbReference type="EMBL" id="JBHLUD010000016">
    <property type="protein sequence ID" value="MFC0548405.1"/>
    <property type="molecule type" value="Genomic_DNA"/>
</dbReference>
<proteinExistence type="predicted"/>
<dbReference type="RefSeq" id="WP_273943804.1">
    <property type="nucleotide sequence ID" value="NZ_CP097263.1"/>
</dbReference>
<protein>
    <submittedName>
        <fullName evidence="1">Type II toxin-antitoxin system VapB family antitoxin</fullName>
    </submittedName>
</protein>